<dbReference type="InterPro" id="IPR011705">
    <property type="entry name" value="BACK"/>
</dbReference>
<evidence type="ECO:0000313" key="4">
    <source>
        <dbReference type="Proteomes" id="UP000014500"/>
    </source>
</evidence>
<accession>T1J2X0</accession>
<dbReference type="Proteomes" id="UP000014500">
    <property type="component" value="Unassembled WGS sequence"/>
</dbReference>
<keyword evidence="4" id="KW-1185">Reference proteome</keyword>
<name>T1J2X0_STRMM</name>
<protein>
    <recommendedName>
        <fullName evidence="2">BTB domain-containing protein</fullName>
    </recommendedName>
</protein>
<feature type="domain" description="BTB" evidence="2">
    <location>
        <begin position="61"/>
        <end position="150"/>
    </location>
</feature>
<organism evidence="3 4">
    <name type="scientific">Strigamia maritima</name>
    <name type="common">European centipede</name>
    <name type="synonym">Geophilus maritimus</name>
    <dbReference type="NCBI Taxonomy" id="126957"/>
    <lineage>
        <taxon>Eukaryota</taxon>
        <taxon>Metazoa</taxon>
        <taxon>Ecdysozoa</taxon>
        <taxon>Arthropoda</taxon>
        <taxon>Myriapoda</taxon>
        <taxon>Chilopoda</taxon>
        <taxon>Pleurostigmophora</taxon>
        <taxon>Geophilomorpha</taxon>
        <taxon>Linotaeniidae</taxon>
        <taxon>Strigamia</taxon>
    </lineage>
</organism>
<dbReference type="STRING" id="126957.T1J2X0"/>
<feature type="compositionally biased region" description="Low complexity" evidence="1">
    <location>
        <begin position="24"/>
        <end position="40"/>
    </location>
</feature>
<feature type="region of interest" description="Disordered" evidence="1">
    <location>
        <begin position="1"/>
        <end position="40"/>
    </location>
</feature>
<dbReference type="eggNOG" id="KOG4441">
    <property type="taxonomic scope" value="Eukaryota"/>
</dbReference>
<dbReference type="InterPro" id="IPR011333">
    <property type="entry name" value="SKP1/BTB/POZ_sf"/>
</dbReference>
<dbReference type="EnsemblMetazoa" id="SMAR007922-RA">
    <property type="protein sequence ID" value="SMAR007922-PA"/>
    <property type="gene ID" value="SMAR007922"/>
</dbReference>
<dbReference type="PROSITE" id="PS50097">
    <property type="entry name" value="BTB"/>
    <property type="match status" value="1"/>
</dbReference>
<evidence type="ECO:0000313" key="3">
    <source>
        <dbReference type="EnsemblMetazoa" id="SMAR007922-PA"/>
    </source>
</evidence>
<reference evidence="3" key="2">
    <citation type="submission" date="2015-02" db="UniProtKB">
        <authorList>
            <consortium name="EnsemblMetazoa"/>
        </authorList>
    </citation>
    <scope>IDENTIFICATION</scope>
</reference>
<dbReference type="InterPro" id="IPR000210">
    <property type="entry name" value="BTB/POZ_dom"/>
</dbReference>
<dbReference type="CDD" id="cd18186">
    <property type="entry name" value="BTB_POZ_ZBTB_KLHL-like"/>
    <property type="match status" value="1"/>
</dbReference>
<evidence type="ECO:0000256" key="1">
    <source>
        <dbReference type="SAM" id="MobiDB-lite"/>
    </source>
</evidence>
<dbReference type="Pfam" id="PF00651">
    <property type="entry name" value="BTB"/>
    <property type="match status" value="1"/>
</dbReference>
<dbReference type="Pfam" id="PF07707">
    <property type="entry name" value="BACK"/>
    <property type="match status" value="1"/>
</dbReference>
<reference evidence="4" key="1">
    <citation type="submission" date="2011-05" db="EMBL/GenBank/DDBJ databases">
        <authorList>
            <person name="Richards S.R."/>
            <person name="Qu J."/>
            <person name="Jiang H."/>
            <person name="Jhangiani S.N."/>
            <person name="Agravi P."/>
            <person name="Goodspeed R."/>
            <person name="Gross S."/>
            <person name="Mandapat C."/>
            <person name="Jackson L."/>
            <person name="Mathew T."/>
            <person name="Pu L."/>
            <person name="Thornton R."/>
            <person name="Saada N."/>
            <person name="Wilczek-Boney K.B."/>
            <person name="Lee S."/>
            <person name="Kovar C."/>
            <person name="Wu Y."/>
            <person name="Scherer S.E."/>
            <person name="Worley K.C."/>
            <person name="Muzny D.M."/>
            <person name="Gibbs R."/>
        </authorList>
    </citation>
    <scope>NUCLEOTIDE SEQUENCE</scope>
    <source>
        <strain evidence="4">Brora</strain>
    </source>
</reference>
<dbReference type="PhylomeDB" id="T1J2X0"/>
<dbReference type="Gene3D" id="3.30.710.10">
    <property type="entry name" value="Potassium Channel Kv1.1, Chain A"/>
    <property type="match status" value="1"/>
</dbReference>
<dbReference type="SMART" id="SM00225">
    <property type="entry name" value="BTB"/>
    <property type="match status" value="1"/>
</dbReference>
<dbReference type="EMBL" id="JH431812">
    <property type="status" value="NOT_ANNOTATED_CDS"/>
    <property type="molecule type" value="Genomic_DNA"/>
</dbReference>
<dbReference type="HOGENOM" id="CLU_621615_0_0_1"/>
<dbReference type="SUPFAM" id="SSF54695">
    <property type="entry name" value="POZ domain"/>
    <property type="match status" value="1"/>
</dbReference>
<dbReference type="Gene3D" id="1.25.40.420">
    <property type="match status" value="1"/>
</dbReference>
<sequence>MNEKRRPNKPIVLTPKPKLRLKETTGSTTDLSDDSNGSSTPDFLLSSTKILNDLRKGRIFTDIDLECIGSGISYAAHSFVLASSSGFFRTYFITKFHEIDPVPQVKRSKSSMRATKDAVLIRRKISLEITPENLATLLEFMYTGCLILPLDINRLKSIITSAQKLKIPKFVSYMVDSLRTHLTISTNTLLWNVALELDHRKLREEIVRFLAKRIDQLAESRELFSMSFSRLKAVCQYLQSNSNSHDEILGVILLWVKHDPKMREKDFPILLRSIDVKCISSLYIAVLVRSEPLVRRADRFWEILSVTHVDRVNRNKKIVEFVPMTKKQASATEHLRVRSSLCNELPLLSLKTPVASVKSATSRTSSTVRVVPKRATASITNAARLTSQKTLDDDALSPRSRRFLSKNKRFLYEMTTTFDLQSDAMGDAGRRSDYKKTGCCN</sequence>
<proteinExistence type="predicted"/>
<dbReference type="PANTHER" id="PTHR45632">
    <property type="entry name" value="LD33804P"/>
    <property type="match status" value="1"/>
</dbReference>
<dbReference type="AlphaFoldDB" id="T1J2X0"/>
<evidence type="ECO:0000259" key="2">
    <source>
        <dbReference type="PROSITE" id="PS50097"/>
    </source>
</evidence>